<sequence>MFLLPAGANKNYEALAASYSRFFSQSSKLILPVKPRRKAHNRWIKILDAKRYRISRFSLFFLLPRLILPDNER</sequence>
<dbReference type="EMBL" id="AMZH03002157">
    <property type="protein sequence ID" value="RRT76580.1"/>
    <property type="molecule type" value="Genomic_DNA"/>
</dbReference>
<organism evidence="1 2">
    <name type="scientific">Ensete ventricosum</name>
    <name type="common">Abyssinian banana</name>
    <name type="synonym">Musa ensete</name>
    <dbReference type="NCBI Taxonomy" id="4639"/>
    <lineage>
        <taxon>Eukaryota</taxon>
        <taxon>Viridiplantae</taxon>
        <taxon>Streptophyta</taxon>
        <taxon>Embryophyta</taxon>
        <taxon>Tracheophyta</taxon>
        <taxon>Spermatophyta</taxon>
        <taxon>Magnoliopsida</taxon>
        <taxon>Liliopsida</taxon>
        <taxon>Zingiberales</taxon>
        <taxon>Musaceae</taxon>
        <taxon>Ensete</taxon>
    </lineage>
</organism>
<proteinExistence type="predicted"/>
<reference evidence="1 2" key="1">
    <citation type="journal article" date="2014" name="Agronomy (Basel)">
        <title>A Draft Genome Sequence for Ensete ventricosum, the Drought-Tolerant Tree Against Hunger.</title>
        <authorList>
            <person name="Harrison J."/>
            <person name="Moore K.A."/>
            <person name="Paszkiewicz K."/>
            <person name="Jones T."/>
            <person name="Grant M."/>
            <person name="Ambacheew D."/>
            <person name="Muzemil S."/>
            <person name="Studholme D.J."/>
        </authorList>
    </citation>
    <scope>NUCLEOTIDE SEQUENCE [LARGE SCALE GENOMIC DNA]</scope>
</reference>
<evidence type="ECO:0000313" key="2">
    <source>
        <dbReference type="Proteomes" id="UP000287651"/>
    </source>
</evidence>
<name>A0A427AK59_ENSVE</name>
<dbReference type="AlphaFoldDB" id="A0A427AK59"/>
<protein>
    <submittedName>
        <fullName evidence="1">Uncharacterized protein</fullName>
    </submittedName>
</protein>
<evidence type="ECO:0000313" key="1">
    <source>
        <dbReference type="EMBL" id="RRT76580.1"/>
    </source>
</evidence>
<accession>A0A427AK59</accession>
<comment type="caution">
    <text evidence="1">The sequence shown here is derived from an EMBL/GenBank/DDBJ whole genome shotgun (WGS) entry which is preliminary data.</text>
</comment>
<gene>
    <name evidence="1" type="ORF">B296_00009862</name>
</gene>
<dbReference type="Proteomes" id="UP000287651">
    <property type="component" value="Unassembled WGS sequence"/>
</dbReference>